<evidence type="ECO:0008006" key="3">
    <source>
        <dbReference type="Google" id="ProtNLM"/>
    </source>
</evidence>
<gene>
    <name evidence="1" type="ordered locus">Desti_0603</name>
</gene>
<dbReference type="HOGENOM" id="CLU_1308470_0_0_7"/>
<name>I4C190_DESTA</name>
<dbReference type="AlphaFoldDB" id="I4C190"/>
<evidence type="ECO:0000313" key="1">
    <source>
        <dbReference type="EMBL" id="AFM23331.1"/>
    </source>
</evidence>
<keyword evidence="2" id="KW-1185">Reference proteome</keyword>
<evidence type="ECO:0000313" key="2">
    <source>
        <dbReference type="Proteomes" id="UP000006055"/>
    </source>
</evidence>
<dbReference type="STRING" id="706587.Desti_0603"/>
<dbReference type="KEGG" id="dti:Desti_0603"/>
<organism evidence="1 2">
    <name type="scientific">Desulfomonile tiedjei (strain ATCC 49306 / DSM 6799 / DCB-1)</name>
    <dbReference type="NCBI Taxonomy" id="706587"/>
    <lineage>
        <taxon>Bacteria</taxon>
        <taxon>Pseudomonadati</taxon>
        <taxon>Thermodesulfobacteriota</taxon>
        <taxon>Desulfomonilia</taxon>
        <taxon>Desulfomonilales</taxon>
        <taxon>Desulfomonilaceae</taxon>
        <taxon>Desulfomonile</taxon>
    </lineage>
</organism>
<proteinExistence type="predicted"/>
<dbReference type="EMBL" id="CP003360">
    <property type="protein sequence ID" value="AFM23331.1"/>
    <property type="molecule type" value="Genomic_DNA"/>
</dbReference>
<accession>I4C190</accession>
<sequence length="211" mass="24150">MSNGTTKPKPKTIDEWRSERRRKAKREGGFILIPLEMWNGEAFHVLTKAEKLILLECMSQVRYAPRSSKKRANLPKDKIYSCTLGHLLNRGEFGLPTKYLQERGIKGEDTISRAKKRLVEIGFIDVVDQGSFAKAGRFRYSDRWRSYNAGALSKENGSPMYDGPLPGYCHYPNIIQFNKARAEQKSSILSNEEQTQDYNQLELFPELVDAA</sequence>
<dbReference type="RefSeq" id="WP_014808487.1">
    <property type="nucleotide sequence ID" value="NC_018025.1"/>
</dbReference>
<reference evidence="2" key="1">
    <citation type="submission" date="2012-06" db="EMBL/GenBank/DDBJ databases">
        <title>Complete sequence of chromosome of Desulfomonile tiedjei DSM 6799.</title>
        <authorList>
            <person name="Lucas S."/>
            <person name="Copeland A."/>
            <person name="Lapidus A."/>
            <person name="Glavina del Rio T."/>
            <person name="Dalin E."/>
            <person name="Tice H."/>
            <person name="Bruce D."/>
            <person name="Goodwin L."/>
            <person name="Pitluck S."/>
            <person name="Peters L."/>
            <person name="Ovchinnikova G."/>
            <person name="Zeytun A."/>
            <person name="Lu M."/>
            <person name="Kyrpides N."/>
            <person name="Mavromatis K."/>
            <person name="Ivanova N."/>
            <person name="Brettin T."/>
            <person name="Detter J.C."/>
            <person name="Han C."/>
            <person name="Larimer F."/>
            <person name="Land M."/>
            <person name="Hauser L."/>
            <person name="Markowitz V."/>
            <person name="Cheng J.-F."/>
            <person name="Hugenholtz P."/>
            <person name="Woyke T."/>
            <person name="Wu D."/>
            <person name="Spring S."/>
            <person name="Schroeder M."/>
            <person name="Brambilla E."/>
            <person name="Klenk H.-P."/>
            <person name="Eisen J.A."/>
        </authorList>
    </citation>
    <scope>NUCLEOTIDE SEQUENCE [LARGE SCALE GENOMIC DNA]</scope>
    <source>
        <strain evidence="2">ATCC 49306 / DSM 6799 / DCB-1</strain>
    </source>
</reference>
<protein>
    <recommendedName>
        <fullName evidence="3">Helix-turn-helix domain-containing protein</fullName>
    </recommendedName>
</protein>
<dbReference type="Proteomes" id="UP000006055">
    <property type="component" value="Chromosome"/>
</dbReference>